<dbReference type="OrthoDB" id="1028014at2759"/>
<gene>
    <name evidence="3" type="ORF">Plil01_000059100</name>
</gene>
<dbReference type="CDD" id="cd20071">
    <property type="entry name" value="SET_SMYD"/>
    <property type="match status" value="1"/>
</dbReference>
<feature type="region of interest" description="Disordered" evidence="1">
    <location>
        <begin position="317"/>
        <end position="409"/>
    </location>
</feature>
<dbReference type="InterPro" id="IPR046341">
    <property type="entry name" value="SET_dom_sf"/>
</dbReference>
<dbReference type="Proteomes" id="UP001165083">
    <property type="component" value="Unassembled WGS sequence"/>
</dbReference>
<feature type="domain" description="SET" evidence="2">
    <location>
        <begin position="84"/>
        <end position="624"/>
    </location>
</feature>
<feature type="compositionally biased region" description="Basic and acidic residues" evidence="1">
    <location>
        <begin position="347"/>
        <end position="366"/>
    </location>
</feature>
<reference evidence="3" key="1">
    <citation type="submission" date="2023-04" db="EMBL/GenBank/DDBJ databases">
        <title>Phytophthora lilii NBRC 32176.</title>
        <authorList>
            <person name="Ichikawa N."/>
            <person name="Sato H."/>
            <person name="Tonouchi N."/>
        </authorList>
    </citation>
    <scope>NUCLEOTIDE SEQUENCE</scope>
    <source>
        <strain evidence="3">NBRC 32176</strain>
    </source>
</reference>
<evidence type="ECO:0000259" key="2">
    <source>
        <dbReference type="PROSITE" id="PS50280"/>
    </source>
</evidence>
<proteinExistence type="predicted"/>
<dbReference type="GO" id="GO:0008168">
    <property type="term" value="F:methyltransferase activity"/>
    <property type="evidence" value="ECO:0007669"/>
    <property type="project" value="InterPro"/>
</dbReference>
<dbReference type="SMART" id="SM00317">
    <property type="entry name" value="SET"/>
    <property type="match status" value="1"/>
</dbReference>
<dbReference type="InterPro" id="IPR001214">
    <property type="entry name" value="SET_dom"/>
</dbReference>
<protein>
    <submittedName>
        <fullName evidence="3">Unnamed protein product</fullName>
    </submittedName>
</protein>
<comment type="caution">
    <text evidence="3">The sequence shown here is derived from an EMBL/GenBank/DDBJ whole genome shotgun (WGS) entry which is preliminary data.</text>
</comment>
<organism evidence="3 4">
    <name type="scientific">Phytophthora lilii</name>
    <dbReference type="NCBI Taxonomy" id="2077276"/>
    <lineage>
        <taxon>Eukaryota</taxon>
        <taxon>Sar</taxon>
        <taxon>Stramenopiles</taxon>
        <taxon>Oomycota</taxon>
        <taxon>Peronosporomycetes</taxon>
        <taxon>Peronosporales</taxon>
        <taxon>Peronosporaceae</taxon>
        <taxon>Phytophthora</taxon>
    </lineage>
</organism>
<sequence>MDDDVDADLELSPPPWKALKASTLSSAKSGGLRAAHTDCTWARPRHSAGQSSNPLALCPCSSVNRYSSVAAPYGPADPVASTYFQVVISKAKAPIVCGDAGLVKGKAIYAERDLPKATRIWTESPLVAMQHERNRSLLPCCQFCYLPLLGDAQRQWRQIVSRYNTQAMQRKSQSDGRKTTTTTDAAAELQPVDVDALEKALRLLRITPQSCGMAGPGAQCPCGELYCSKLCRMRALHEYHAILCPRNDPCSAMGEFLEHTRHANDIFLLAAKVIARVLSRYLVWRDIVKAREPIDMFYKKPWWEVVVVEHDESVSLPHQARTNGTSGQTNLSGSDETNSDGGGSSSNDDRSPNDVKDIDEEQKADSADTNTAAPAQAQNSRQEQVQDANEEQKQDGDWMAGPGSATNGSTKAQCLQEVLSMTHQLLVDALECNLVRLEREGQLRGVTVEEIWRCCSSVLSFEFFTAQIGLFEMNNISMEVDHPFHAFIDILDPDVQNEVAAGDPGHMNGHSNSTSPRLQPQLNAEDQALISSVRRVLEWEEERLQVLQTQQRLEMTNGDLDSDFDPLMPLGYPSIEGTALFPIICTMNHSCDPNCTVLYTKNGDGHVVAIRDIQKGEELCICYIDVDMDVKMREANLREYKFKCFCSRCVQERQQLERVNQRPEQQISPATAPRTRSASAPRTRSASAPRAAAQQGNDQHRPEQPPPAKKSKKKNSGSQGR</sequence>
<dbReference type="InterPro" id="IPR044237">
    <property type="entry name" value="ATXR2-like"/>
</dbReference>
<dbReference type="EMBL" id="BSXW01000017">
    <property type="protein sequence ID" value="GMF09709.1"/>
    <property type="molecule type" value="Genomic_DNA"/>
</dbReference>
<dbReference type="PROSITE" id="PS50280">
    <property type="entry name" value="SET"/>
    <property type="match status" value="1"/>
</dbReference>
<feature type="region of interest" description="Disordered" evidence="1">
    <location>
        <begin position="656"/>
        <end position="721"/>
    </location>
</feature>
<evidence type="ECO:0000313" key="3">
    <source>
        <dbReference type="EMBL" id="GMF09709.1"/>
    </source>
</evidence>
<dbReference type="AlphaFoldDB" id="A0A9W6TBA9"/>
<feature type="compositionally biased region" description="Polar residues" evidence="1">
    <location>
        <begin position="367"/>
        <end position="387"/>
    </location>
</feature>
<dbReference type="Pfam" id="PF00856">
    <property type="entry name" value="SET"/>
    <property type="match status" value="1"/>
</dbReference>
<keyword evidence="4" id="KW-1185">Reference proteome</keyword>
<accession>A0A9W6TBA9</accession>
<dbReference type="PANTHER" id="PTHR47436">
    <property type="entry name" value="HISTONE-LYSINE N-METHYLTRANSFERASE ATXR2"/>
    <property type="match status" value="1"/>
</dbReference>
<feature type="compositionally biased region" description="Polar residues" evidence="1">
    <location>
        <begin position="320"/>
        <end position="331"/>
    </location>
</feature>
<evidence type="ECO:0000313" key="4">
    <source>
        <dbReference type="Proteomes" id="UP001165083"/>
    </source>
</evidence>
<name>A0A9W6TBA9_9STRA</name>
<dbReference type="SUPFAM" id="SSF82199">
    <property type="entry name" value="SET domain"/>
    <property type="match status" value="1"/>
</dbReference>
<feature type="compositionally biased region" description="Low complexity" evidence="1">
    <location>
        <begin position="668"/>
        <end position="693"/>
    </location>
</feature>
<dbReference type="Gene3D" id="2.170.270.10">
    <property type="entry name" value="SET domain"/>
    <property type="match status" value="1"/>
</dbReference>
<evidence type="ECO:0000256" key="1">
    <source>
        <dbReference type="SAM" id="MobiDB-lite"/>
    </source>
</evidence>
<dbReference type="PANTHER" id="PTHR47436:SF1">
    <property type="entry name" value="SET DOMAIN-CONTAINING PROTEIN"/>
    <property type="match status" value="1"/>
</dbReference>